<reference evidence="4" key="1">
    <citation type="submission" date="2025-08" db="UniProtKB">
        <authorList>
            <consortium name="RefSeq"/>
        </authorList>
    </citation>
    <scope>IDENTIFICATION</scope>
    <source>
        <tissue evidence="4">Gonads</tissue>
    </source>
</reference>
<keyword evidence="2" id="KW-1133">Transmembrane helix</keyword>
<dbReference type="Proteomes" id="UP000085678">
    <property type="component" value="Unplaced"/>
</dbReference>
<evidence type="ECO:0000256" key="2">
    <source>
        <dbReference type="SAM" id="Phobius"/>
    </source>
</evidence>
<keyword evidence="3" id="KW-1185">Reference proteome</keyword>
<protein>
    <submittedName>
        <fullName evidence="4">Uncharacterized protein LOC106163528</fullName>
    </submittedName>
</protein>
<dbReference type="AlphaFoldDB" id="A0A1S3IED0"/>
<dbReference type="RefSeq" id="XP_013396587.1">
    <property type="nucleotide sequence ID" value="XM_013541133.1"/>
</dbReference>
<evidence type="ECO:0000313" key="4">
    <source>
        <dbReference type="RefSeq" id="XP_013396587.1"/>
    </source>
</evidence>
<name>A0A1S3IED0_LINAN</name>
<keyword evidence="2" id="KW-0812">Transmembrane</keyword>
<evidence type="ECO:0000256" key="1">
    <source>
        <dbReference type="SAM" id="MobiDB-lite"/>
    </source>
</evidence>
<sequence>MLYDESFLLVLQDEVLGIPDEKNEKPQATILRQYTYLVRWKLGDLKQYKECELSYGADLSNNLTVVQYIVPASIVQGYELNNLSAHAKYTVRIVCYRNNGSPINSTVDFITNGSLEDVTTQQTGVNTETKRSIISTVTSTEYPSVLKEKISYGMLNKVDITLGVIFGIVGITIVAGGTFYIWRKVRRYNRIQRFVGNRTSDSNPFQSLRQEEEEEDTWSGTLMT</sequence>
<feature type="transmembrane region" description="Helical" evidence="2">
    <location>
        <begin position="160"/>
        <end position="182"/>
    </location>
</feature>
<keyword evidence="2" id="KW-0472">Membrane</keyword>
<proteinExistence type="predicted"/>
<feature type="region of interest" description="Disordered" evidence="1">
    <location>
        <begin position="201"/>
        <end position="224"/>
    </location>
</feature>
<dbReference type="InParanoid" id="A0A1S3IED0"/>
<dbReference type="KEGG" id="lak:106163528"/>
<accession>A0A1S3IED0</accession>
<dbReference type="GeneID" id="106163528"/>
<organism evidence="3 4">
    <name type="scientific">Lingula anatina</name>
    <name type="common">Brachiopod</name>
    <name type="synonym">Lingula unguis</name>
    <dbReference type="NCBI Taxonomy" id="7574"/>
    <lineage>
        <taxon>Eukaryota</taxon>
        <taxon>Metazoa</taxon>
        <taxon>Spiralia</taxon>
        <taxon>Lophotrochozoa</taxon>
        <taxon>Brachiopoda</taxon>
        <taxon>Linguliformea</taxon>
        <taxon>Lingulata</taxon>
        <taxon>Lingulida</taxon>
        <taxon>Linguloidea</taxon>
        <taxon>Lingulidae</taxon>
        <taxon>Lingula</taxon>
    </lineage>
</organism>
<gene>
    <name evidence="4" type="primary">LOC106163528</name>
</gene>
<evidence type="ECO:0000313" key="3">
    <source>
        <dbReference type="Proteomes" id="UP000085678"/>
    </source>
</evidence>